<evidence type="ECO:0000313" key="2">
    <source>
        <dbReference type="EMBL" id="SKC45617.1"/>
    </source>
</evidence>
<feature type="transmembrane region" description="Helical" evidence="1">
    <location>
        <begin position="269"/>
        <end position="286"/>
    </location>
</feature>
<sequence>MENGKMKKQTFLYRFLKKVEIVGNKLPHPFFLFVGLVAIVIFLSLILSKIGIQVKHPVKDEIVVVKNLLSREGIRYMILNLLNNFTSFRPLGLVLSMMIGIGLAEQAGLMSAFMRKFILGAPEKLLIMSIFLIGICGNIASDASIIIVPPLAGAIFYGAKKNPIVGVAAGYAAACAGFTANLLIAGTDALLAGITEEAAHIIDPSITVSPLVNYYFMFVSTILLSIVGTWITKRYVEKQAGEYIADENIQTDINEYQLSESESKGLRRAGLITLIYWGIIIIALIPKNSVLRADDGGIISGTFIKGIIPFILFWFIAVGIGYGRKAGTIKQSADIPKLMSKAMAGMASYIVIVFVIAQFVNFFNWTNLGLVLAVNMANLMKATNFTGLPMVIGVLFITMFINLFLGSGSAKWALLSPVFVPMFMMLGYSPEFAQIAYRIGDSTTNAISPLFPYIAIVLGFMQKYKKDAGLGTLFSLLLPYTIGFGLIWILQIAVWFIFKLPLGPGASIFM</sequence>
<feature type="transmembrane region" description="Helical" evidence="1">
    <location>
        <begin position="412"/>
        <end position="430"/>
    </location>
</feature>
<feature type="transmembrane region" description="Helical" evidence="1">
    <location>
        <begin position="473"/>
        <end position="498"/>
    </location>
</feature>
<feature type="transmembrane region" description="Helical" evidence="1">
    <location>
        <begin position="343"/>
        <end position="365"/>
    </location>
</feature>
<feature type="transmembrane region" description="Helical" evidence="1">
    <location>
        <begin position="214"/>
        <end position="232"/>
    </location>
</feature>
<evidence type="ECO:0000313" key="3">
    <source>
        <dbReference type="Proteomes" id="UP000190285"/>
    </source>
</evidence>
<keyword evidence="1" id="KW-0472">Membrane</keyword>
<dbReference type="EMBL" id="FUZT01000002">
    <property type="protein sequence ID" value="SKC45617.1"/>
    <property type="molecule type" value="Genomic_DNA"/>
</dbReference>
<name>A0A1T5J279_9FIRM</name>
<dbReference type="InterPro" id="IPR004697">
    <property type="entry name" value="AbgT"/>
</dbReference>
<dbReference type="PANTHER" id="PTHR30282">
    <property type="entry name" value="P-AMINOBENZOYL GLUTAMATE TRANSPORTER"/>
    <property type="match status" value="1"/>
</dbReference>
<organism evidence="2 3">
    <name type="scientific">Maledivibacter halophilus</name>
    <dbReference type="NCBI Taxonomy" id="36842"/>
    <lineage>
        <taxon>Bacteria</taxon>
        <taxon>Bacillati</taxon>
        <taxon>Bacillota</taxon>
        <taxon>Clostridia</taxon>
        <taxon>Peptostreptococcales</taxon>
        <taxon>Caminicellaceae</taxon>
        <taxon>Maledivibacter</taxon>
    </lineage>
</organism>
<proteinExistence type="predicted"/>
<dbReference type="STRING" id="36842.SAMN02194393_00866"/>
<dbReference type="Proteomes" id="UP000190285">
    <property type="component" value="Unassembled WGS sequence"/>
</dbReference>
<dbReference type="OrthoDB" id="3314392at2"/>
<dbReference type="PANTHER" id="PTHR30282:SF0">
    <property type="entry name" value="P-AMINOBENZOYL-GLUTAMATE TRANSPORT PROTEIN"/>
    <property type="match status" value="1"/>
</dbReference>
<keyword evidence="1" id="KW-1133">Transmembrane helix</keyword>
<protein>
    <submittedName>
        <fullName evidence="2">Aminobenzoyl-glutamate transport protein</fullName>
    </submittedName>
</protein>
<feature type="transmembrane region" description="Helical" evidence="1">
    <location>
        <begin position="298"/>
        <end position="322"/>
    </location>
</feature>
<feature type="transmembrane region" description="Helical" evidence="1">
    <location>
        <begin position="125"/>
        <end position="148"/>
    </location>
</feature>
<dbReference type="RefSeq" id="WP_079489633.1">
    <property type="nucleotide sequence ID" value="NZ_FUZT01000002.1"/>
</dbReference>
<dbReference type="GO" id="GO:1902604">
    <property type="term" value="P:p-aminobenzoyl-glutamate transmembrane transport"/>
    <property type="evidence" value="ECO:0007669"/>
    <property type="project" value="InterPro"/>
</dbReference>
<keyword evidence="3" id="KW-1185">Reference proteome</keyword>
<dbReference type="GO" id="GO:0015558">
    <property type="term" value="F:secondary active p-aminobenzoyl-glutamate transmembrane transporter activity"/>
    <property type="evidence" value="ECO:0007669"/>
    <property type="project" value="InterPro"/>
</dbReference>
<accession>A0A1T5J279</accession>
<feature type="transmembrane region" description="Helical" evidence="1">
    <location>
        <begin position="385"/>
        <end position="405"/>
    </location>
</feature>
<dbReference type="Pfam" id="PF03806">
    <property type="entry name" value="ABG_transport"/>
    <property type="match status" value="1"/>
</dbReference>
<feature type="transmembrane region" description="Helical" evidence="1">
    <location>
        <begin position="30"/>
        <end position="52"/>
    </location>
</feature>
<gene>
    <name evidence="2" type="ORF">SAMN02194393_00866</name>
</gene>
<feature type="transmembrane region" description="Helical" evidence="1">
    <location>
        <begin position="91"/>
        <end position="113"/>
    </location>
</feature>
<dbReference type="AlphaFoldDB" id="A0A1T5J279"/>
<feature type="transmembrane region" description="Helical" evidence="1">
    <location>
        <begin position="442"/>
        <end position="461"/>
    </location>
</feature>
<evidence type="ECO:0000256" key="1">
    <source>
        <dbReference type="SAM" id="Phobius"/>
    </source>
</evidence>
<reference evidence="2 3" key="1">
    <citation type="submission" date="2017-02" db="EMBL/GenBank/DDBJ databases">
        <authorList>
            <person name="Peterson S.W."/>
        </authorList>
    </citation>
    <scope>NUCLEOTIDE SEQUENCE [LARGE SCALE GENOMIC DNA]</scope>
    <source>
        <strain evidence="2 3">M1</strain>
    </source>
</reference>
<keyword evidence="1" id="KW-0812">Transmembrane</keyword>